<keyword evidence="2" id="KW-1185">Reference proteome</keyword>
<sequence>MFKECCNVGVSPLGFDAAAAVLPLVLNSIGRALADARFIVYGDERAQYGMVWDYGHTLLKCNPGSTV</sequence>
<accession>A0ABU6VF48</accession>
<evidence type="ECO:0000313" key="1">
    <source>
        <dbReference type="EMBL" id="MED6172117.1"/>
    </source>
</evidence>
<name>A0ABU6VF48_9FABA</name>
<proteinExistence type="predicted"/>
<protein>
    <submittedName>
        <fullName evidence="1">Uncharacterized protein</fullName>
    </submittedName>
</protein>
<evidence type="ECO:0000313" key="2">
    <source>
        <dbReference type="Proteomes" id="UP001341840"/>
    </source>
</evidence>
<comment type="caution">
    <text evidence="1">The sequence shown here is derived from an EMBL/GenBank/DDBJ whole genome shotgun (WGS) entry which is preliminary data.</text>
</comment>
<organism evidence="1 2">
    <name type="scientific">Stylosanthes scabra</name>
    <dbReference type="NCBI Taxonomy" id="79078"/>
    <lineage>
        <taxon>Eukaryota</taxon>
        <taxon>Viridiplantae</taxon>
        <taxon>Streptophyta</taxon>
        <taxon>Embryophyta</taxon>
        <taxon>Tracheophyta</taxon>
        <taxon>Spermatophyta</taxon>
        <taxon>Magnoliopsida</taxon>
        <taxon>eudicotyledons</taxon>
        <taxon>Gunneridae</taxon>
        <taxon>Pentapetalae</taxon>
        <taxon>rosids</taxon>
        <taxon>fabids</taxon>
        <taxon>Fabales</taxon>
        <taxon>Fabaceae</taxon>
        <taxon>Papilionoideae</taxon>
        <taxon>50 kb inversion clade</taxon>
        <taxon>dalbergioids sensu lato</taxon>
        <taxon>Dalbergieae</taxon>
        <taxon>Pterocarpus clade</taxon>
        <taxon>Stylosanthes</taxon>
    </lineage>
</organism>
<gene>
    <name evidence="1" type="ORF">PIB30_047135</name>
</gene>
<reference evidence="1 2" key="1">
    <citation type="journal article" date="2023" name="Plants (Basel)">
        <title>Bridging the Gap: Combining Genomics and Transcriptomics Approaches to Understand Stylosanthes scabra, an Orphan Legume from the Brazilian Caatinga.</title>
        <authorList>
            <person name="Ferreira-Neto J.R.C."/>
            <person name="da Silva M.D."/>
            <person name="Binneck E."/>
            <person name="de Melo N.F."/>
            <person name="da Silva R.H."/>
            <person name="de Melo A.L.T.M."/>
            <person name="Pandolfi V."/>
            <person name="Bustamante F.O."/>
            <person name="Brasileiro-Vidal A.C."/>
            <person name="Benko-Iseppon A.M."/>
        </authorList>
    </citation>
    <scope>NUCLEOTIDE SEQUENCE [LARGE SCALE GENOMIC DNA]</scope>
    <source>
        <tissue evidence="1">Leaves</tissue>
    </source>
</reference>
<dbReference type="EMBL" id="JASCZI010151334">
    <property type="protein sequence ID" value="MED6172117.1"/>
    <property type="molecule type" value="Genomic_DNA"/>
</dbReference>
<dbReference type="Proteomes" id="UP001341840">
    <property type="component" value="Unassembled WGS sequence"/>
</dbReference>